<evidence type="ECO:0000256" key="8">
    <source>
        <dbReference type="SAM" id="MobiDB-lite"/>
    </source>
</evidence>
<dbReference type="EC" id="2.7.12.2" evidence="6"/>
<dbReference type="SMART" id="SM00220">
    <property type="entry name" value="S_TKc"/>
    <property type="match status" value="1"/>
</dbReference>
<reference evidence="10" key="2">
    <citation type="submission" date="2020-09" db="EMBL/GenBank/DDBJ databases">
        <authorList>
            <person name="Sun Q."/>
            <person name="Zhou Y."/>
        </authorList>
    </citation>
    <scope>NUCLEOTIDE SEQUENCE</scope>
    <source>
        <strain evidence="10">CGMCC 4.3508</strain>
    </source>
</reference>
<dbReference type="InterPro" id="IPR017441">
    <property type="entry name" value="Protein_kinase_ATP_BS"/>
</dbReference>
<dbReference type="InterPro" id="IPR011009">
    <property type="entry name" value="Kinase-like_dom_sf"/>
</dbReference>
<dbReference type="Proteomes" id="UP000638263">
    <property type="component" value="Unassembled WGS sequence"/>
</dbReference>
<dbReference type="InterPro" id="IPR027417">
    <property type="entry name" value="P-loop_NTPase"/>
</dbReference>
<feature type="region of interest" description="Disordered" evidence="8">
    <location>
        <begin position="1"/>
        <end position="92"/>
    </location>
</feature>
<dbReference type="EMBL" id="BMMH01000015">
    <property type="protein sequence ID" value="GGL34171.1"/>
    <property type="molecule type" value="Genomic_DNA"/>
</dbReference>
<feature type="region of interest" description="Disordered" evidence="8">
    <location>
        <begin position="1130"/>
        <end position="1165"/>
    </location>
</feature>
<proteinExistence type="inferred from homology"/>
<dbReference type="PROSITE" id="PS00108">
    <property type="entry name" value="PROTEIN_KINASE_ST"/>
    <property type="match status" value="1"/>
</dbReference>
<evidence type="ECO:0000256" key="4">
    <source>
        <dbReference type="ARBA" id="ARBA00022840"/>
    </source>
</evidence>
<keyword evidence="2 7" id="KW-0547">Nucleotide-binding</keyword>
<feature type="region of interest" description="Disordered" evidence="8">
    <location>
        <begin position="430"/>
        <end position="480"/>
    </location>
</feature>
<dbReference type="InterPro" id="IPR000719">
    <property type="entry name" value="Prot_kinase_dom"/>
</dbReference>
<evidence type="ECO:0000256" key="3">
    <source>
        <dbReference type="ARBA" id="ARBA00022777"/>
    </source>
</evidence>
<dbReference type="Gene3D" id="3.40.50.300">
    <property type="entry name" value="P-loop containing nucleotide triphosphate hydrolases"/>
    <property type="match status" value="1"/>
</dbReference>
<evidence type="ECO:0000313" key="11">
    <source>
        <dbReference type="Proteomes" id="UP000638263"/>
    </source>
</evidence>
<dbReference type="PANTHER" id="PTHR48013:SF18">
    <property type="entry name" value="KINASE, PUTATIVE-RELATED"/>
    <property type="match status" value="1"/>
</dbReference>
<dbReference type="InterPro" id="IPR008271">
    <property type="entry name" value="Ser/Thr_kinase_AS"/>
</dbReference>
<protein>
    <recommendedName>
        <fullName evidence="6">mitogen-activated protein kinase kinase</fullName>
        <ecNumber evidence="6">2.7.12.2</ecNumber>
    </recommendedName>
</protein>
<keyword evidence="4 7" id="KW-0067">ATP-binding</keyword>
<dbReference type="Pfam" id="PF17874">
    <property type="entry name" value="TPR_MalT"/>
    <property type="match status" value="1"/>
</dbReference>
<sequence>MAAGFASAADSLRVRGGEMTPRTRSGPGGRESDNAYVSPGAAAPKGAADPEKAAVPDDAEAAGEAGKSETAAPPEPTRGVASPAEPDPDETERISRELAALGLTEAHEIGRGGFGIVYRCVQRALDRVVAVKVLSSDLDSESRERFLREEHAMGRLSGHPNIVDILQVDVTASGLPFIVMPFATHGSLERLIHEVGPLSWTDTLRVGVKLAGAIESAHRTRILHRDVKPANVLLSSYGEPQLTDFGIARMPGGFRTSSSQITGSPAFTAPEVLKGDEPTVRSDVYGLGATLFALLTGHAAFERQAGERVVAQFLRITTQPVPDLREQDIPADVAAVIEQAMAQEPEERPASAYEFGEMLRAVQLAHDQVPDEMALLDPEVTAVDAEPPVHDRTPAVTARRSWPLLPPTMSGHRGATGAAAQIPSPFGVARARRRSGGTDPHTGAAGRLGTAGSAPERSATLPPSPATKFRPPTPPREPVRRPRLLDILRDGVGCRLTVIHAPAGFGKSVLAAQWRDELAGLDLPVAWIGIDSGDDNEVWFLAHLIEAVNRVRPEIGAGLGQMLEERPADTVTFAISSLIDELHTSGKPVVVIIDDWHRLSDPGALRVLSALLDSGCHHLRFVVTSRDPSDLPMGRMRMNDELVQIDSEQLRLTRAETGEILVRRNGFTLDSDQIDRMYAATDGWPAAIQLISLALRDDPDPTGLLDRMSEGGHGIREYLAENVLDTLEPEMLDFLSDLAVIEQANGSLATAITGNDEAPRLLEQAERRELFVRHTDEDPEWYRMQPLFAEYLRARLDRTRPGRVRALHRRAARWYAEHQLLRKSVDHSLAGTDFKTALDLLESGGMDLIDGSRVATLLGSVSKLPVQQVATRSKLLMAVARANVNLQQSTAARSALNRLSNVLSRSPDDDGEVRQQRCQAAVLAASDEISHDRIAGVFEQVSESLEHPDELPAWTVATAANIQAYVRICEFDYPAAAAMLEWARPYQERSREPLGEIFAWCGRGLIAYEQLDIPAALSAYRQAYKTAQTRSGPRSHGVRAVAGLLGELEYRGGDLAAAEALFDESYQLVARIGPIESLIATIVTGARVKALRGDLTAAAVRLAEGSRIAADHQLTRLAAHIRAEQIHLGIVRPGPGDRPEAADSTARSLPELTGRDRGSGPDRAPTVLNLEAGEITIIRALLEVGDRQEHERAARHARALYGRTGEQRRPRAQLDMSLLLAECLAAAGWVGESAALLAPAVSTCAELGWTRPLLDAGPAVREILRVVRDDLPVTTPDGTDTVRTLGAIRVPIRFLDELLS</sequence>
<dbReference type="InterPro" id="IPR059106">
    <property type="entry name" value="WHD_MalT"/>
</dbReference>
<dbReference type="Gene3D" id="1.25.40.10">
    <property type="entry name" value="Tetratricopeptide repeat domain"/>
    <property type="match status" value="1"/>
</dbReference>
<comment type="similarity">
    <text evidence="5">Belongs to the protein kinase superfamily. STE Ser/Thr protein kinase family. MAP kinase kinase subfamily.</text>
</comment>
<comment type="caution">
    <text evidence="10">The sequence shown here is derived from an EMBL/GenBank/DDBJ whole genome shotgun (WGS) entry which is preliminary data.</text>
</comment>
<dbReference type="PROSITE" id="PS50011">
    <property type="entry name" value="PROTEIN_KINASE_DOM"/>
    <property type="match status" value="1"/>
</dbReference>
<evidence type="ECO:0000313" key="10">
    <source>
        <dbReference type="EMBL" id="GGL34171.1"/>
    </source>
</evidence>
<evidence type="ECO:0000256" key="5">
    <source>
        <dbReference type="ARBA" id="ARBA00038035"/>
    </source>
</evidence>
<dbReference type="SUPFAM" id="SSF56112">
    <property type="entry name" value="Protein kinase-like (PK-like)"/>
    <property type="match status" value="1"/>
</dbReference>
<dbReference type="GO" id="GO:0005524">
    <property type="term" value="F:ATP binding"/>
    <property type="evidence" value="ECO:0007669"/>
    <property type="project" value="UniProtKB-UniRule"/>
</dbReference>
<feature type="region of interest" description="Disordered" evidence="8">
    <location>
        <begin position="402"/>
        <end position="421"/>
    </location>
</feature>
<keyword evidence="3 10" id="KW-0418">Kinase</keyword>
<dbReference type="GO" id="GO:0004672">
    <property type="term" value="F:protein kinase activity"/>
    <property type="evidence" value="ECO:0007669"/>
    <property type="project" value="InterPro"/>
</dbReference>
<dbReference type="Gene3D" id="1.10.510.10">
    <property type="entry name" value="Transferase(Phosphotransferase) domain 1"/>
    <property type="match status" value="1"/>
</dbReference>
<name>A0A917RVV6_9NOCA</name>
<reference evidence="10" key="1">
    <citation type="journal article" date="2014" name="Int. J. Syst. Evol. Microbiol.">
        <title>Complete genome sequence of Corynebacterium casei LMG S-19264T (=DSM 44701T), isolated from a smear-ripened cheese.</title>
        <authorList>
            <consortium name="US DOE Joint Genome Institute (JGI-PGF)"/>
            <person name="Walter F."/>
            <person name="Albersmeier A."/>
            <person name="Kalinowski J."/>
            <person name="Ruckert C."/>
        </authorList>
    </citation>
    <scope>NUCLEOTIDE SEQUENCE</scope>
    <source>
        <strain evidence="10">CGMCC 4.3508</strain>
    </source>
</reference>
<dbReference type="CDD" id="cd14014">
    <property type="entry name" value="STKc_PknB_like"/>
    <property type="match status" value="1"/>
</dbReference>
<evidence type="ECO:0000256" key="2">
    <source>
        <dbReference type="ARBA" id="ARBA00022741"/>
    </source>
</evidence>
<organism evidence="10 11">
    <name type="scientific">Nocardia jinanensis</name>
    <dbReference type="NCBI Taxonomy" id="382504"/>
    <lineage>
        <taxon>Bacteria</taxon>
        <taxon>Bacillati</taxon>
        <taxon>Actinomycetota</taxon>
        <taxon>Actinomycetes</taxon>
        <taxon>Mycobacteriales</taxon>
        <taxon>Nocardiaceae</taxon>
        <taxon>Nocardia</taxon>
    </lineage>
</organism>
<dbReference type="Pfam" id="PF00069">
    <property type="entry name" value="Pkinase"/>
    <property type="match status" value="1"/>
</dbReference>
<dbReference type="PANTHER" id="PTHR48013">
    <property type="entry name" value="DUAL SPECIFICITY MITOGEN-ACTIVATED PROTEIN KINASE KINASE 5-RELATED"/>
    <property type="match status" value="1"/>
</dbReference>
<dbReference type="SUPFAM" id="SSF52540">
    <property type="entry name" value="P-loop containing nucleoside triphosphate hydrolases"/>
    <property type="match status" value="1"/>
</dbReference>
<dbReference type="PROSITE" id="PS00107">
    <property type="entry name" value="PROTEIN_KINASE_ATP"/>
    <property type="match status" value="1"/>
</dbReference>
<gene>
    <name evidence="10" type="primary">pknK</name>
    <name evidence="10" type="ORF">GCM10011588_56200</name>
</gene>
<dbReference type="InterPro" id="IPR041617">
    <property type="entry name" value="TPR_MalT"/>
</dbReference>
<accession>A0A917RVV6</accession>
<evidence type="ECO:0000256" key="1">
    <source>
        <dbReference type="ARBA" id="ARBA00022679"/>
    </source>
</evidence>
<keyword evidence="1" id="KW-0808">Transferase</keyword>
<evidence type="ECO:0000256" key="7">
    <source>
        <dbReference type="PROSITE-ProRule" id="PRU10141"/>
    </source>
</evidence>
<dbReference type="Pfam" id="PF25873">
    <property type="entry name" value="WHD_MalT"/>
    <property type="match status" value="1"/>
</dbReference>
<dbReference type="InterPro" id="IPR011990">
    <property type="entry name" value="TPR-like_helical_dom_sf"/>
</dbReference>
<keyword evidence="11" id="KW-1185">Reference proteome</keyword>
<feature type="binding site" evidence="7">
    <location>
        <position position="132"/>
    </location>
    <ligand>
        <name>ATP</name>
        <dbReference type="ChEBI" id="CHEBI:30616"/>
    </ligand>
</feature>
<evidence type="ECO:0000256" key="6">
    <source>
        <dbReference type="ARBA" id="ARBA00038999"/>
    </source>
</evidence>
<evidence type="ECO:0000259" key="9">
    <source>
        <dbReference type="PROSITE" id="PS50011"/>
    </source>
</evidence>
<feature type="domain" description="Protein kinase" evidence="9">
    <location>
        <begin position="103"/>
        <end position="369"/>
    </location>
</feature>